<dbReference type="GeneID" id="13446583"/>
<dbReference type="OMA" id="PRADFYF"/>
<evidence type="ECO:0000313" key="4">
    <source>
        <dbReference type="EMBL" id="CEL69601.1"/>
    </source>
</evidence>
<dbReference type="AlphaFoldDB" id="F0VLC7"/>
<keyword evidence="2" id="KW-0812">Transmembrane</keyword>
<keyword evidence="5" id="KW-1185">Reference proteome</keyword>
<dbReference type="eggNOG" id="ENOG502R0HU">
    <property type="taxonomic scope" value="Eukaryota"/>
</dbReference>
<proteinExistence type="predicted"/>
<dbReference type="InParanoid" id="F0VLC7"/>
<dbReference type="Proteomes" id="UP000007494">
    <property type="component" value="Chromosome X"/>
</dbReference>
<keyword evidence="2" id="KW-1133">Transmembrane helix</keyword>
<reference evidence="3" key="2">
    <citation type="submission" date="2011-03" db="EMBL/GenBank/DDBJ databases">
        <title>Comparative genomics and transcriptomics of Neospora caninum and Toxoplasma gondii.</title>
        <authorList>
            <person name="Reid A.J."/>
            <person name="Sohal A."/>
            <person name="Harris D."/>
            <person name="Quail M."/>
            <person name="Sanders M."/>
            <person name="Berriman M."/>
            <person name="Wastling J.M."/>
            <person name="Pain A."/>
        </authorList>
    </citation>
    <scope>NUCLEOTIDE SEQUENCE</scope>
    <source>
        <strain evidence="3">Liverpool</strain>
    </source>
</reference>
<dbReference type="EMBL" id="FR823391">
    <property type="protein sequence ID" value="CBZ54879.1"/>
    <property type="molecule type" value="Genomic_DNA"/>
</dbReference>
<evidence type="ECO:0008006" key="6">
    <source>
        <dbReference type="Google" id="ProtNLM"/>
    </source>
</evidence>
<sequence length="177" mass="18918">MVAHHCLRQTAASAYLSCSGINAANRFFGSAATPFVGKHNAGFLRFFSKASAPSRPTTPSSDLDALKNAAVSAAKGVVETAKTVPELFAGRPANVAAQSGKLEGSLLPPPHIPGIRRAPREPATPKMAGMEGRMPIRLPPEGSRFRKYIDPRADFYFPLTAVLVTIGPLYMFSKAFF</sequence>
<evidence type="ECO:0000256" key="1">
    <source>
        <dbReference type="SAM" id="MobiDB-lite"/>
    </source>
</evidence>
<dbReference type="EMBL" id="LN714485">
    <property type="protein sequence ID" value="CEL69601.1"/>
    <property type="molecule type" value="Genomic_DNA"/>
</dbReference>
<dbReference type="VEuPathDB" id="ToxoDB:NCLIV_053040"/>
<name>F0VLC7_NEOCL</name>
<gene>
    <name evidence="4" type="ORF">BN1204_053040</name>
    <name evidence="3" type="ORF">NCLIV_053040</name>
</gene>
<evidence type="ECO:0000313" key="3">
    <source>
        <dbReference type="EMBL" id="CBZ54879.1"/>
    </source>
</evidence>
<organism evidence="3 5">
    <name type="scientific">Neospora caninum (strain Liverpool)</name>
    <dbReference type="NCBI Taxonomy" id="572307"/>
    <lineage>
        <taxon>Eukaryota</taxon>
        <taxon>Sar</taxon>
        <taxon>Alveolata</taxon>
        <taxon>Apicomplexa</taxon>
        <taxon>Conoidasida</taxon>
        <taxon>Coccidia</taxon>
        <taxon>Eucoccidiorida</taxon>
        <taxon>Eimeriorina</taxon>
        <taxon>Sarcocystidae</taxon>
        <taxon>Neospora</taxon>
    </lineage>
</organism>
<reference evidence="3" key="1">
    <citation type="submission" date="2011-02" db="EMBL/GenBank/DDBJ databases">
        <authorList>
            <person name="Aslett M."/>
        </authorList>
    </citation>
    <scope>NUCLEOTIDE SEQUENCE</scope>
    <source>
        <strain evidence="3">Liverpool</strain>
    </source>
</reference>
<feature type="transmembrane region" description="Helical" evidence="2">
    <location>
        <begin position="153"/>
        <end position="172"/>
    </location>
</feature>
<feature type="region of interest" description="Disordered" evidence="1">
    <location>
        <begin position="108"/>
        <end position="136"/>
    </location>
</feature>
<protein>
    <recommendedName>
        <fullName evidence="6">Transmembrane protein</fullName>
    </recommendedName>
</protein>
<dbReference type="OrthoDB" id="328473at2759"/>
<evidence type="ECO:0000256" key="2">
    <source>
        <dbReference type="SAM" id="Phobius"/>
    </source>
</evidence>
<keyword evidence="2" id="KW-0472">Membrane</keyword>
<accession>F0VLC7</accession>
<dbReference type="RefSeq" id="XP_003884907.1">
    <property type="nucleotide sequence ID" value="XM_003884858.1"/>
</dbReference>
<reference evidence="4" key="4">
    <citation type="journal article" date="2015" name="PLoS ONE">
        <title>Comprehensive Evaluation of Toxoplasma gondii VEG and Neospora caninum LIV Genomes with Tachyzoite Stage Transcriptome and Proteome Defines Novel Transcript Features.</title>
        <authorList>
            <person name="Ramaprasad A."/>
            <person name="Mourier T."/>
            <person name="Naeem R."/>
            <person name="Malas T.B."/>
            <person name="Moussa E."/>
            <person name="Panigrahi A."/>
            <person name="Vermont S.J."/>
            <person name="Otto T.D."/>
            <person name="Wastling J."/>
            <person name="Pain A."/>
        </authorList>
    </citation>
    <scope>NUCLEOTIDE SEQUENCE</scope>
    <source>
        <strain evidence="4">Liverpool</strain>
    </source>
</reference>
<reference evidence="5" key="3">
    <citation type="journal article" date="2012" name="PLoS Pathog.">
        <title>Comparative genomics of the apicomplexan parasites Toxoplasma gondii and Neospora caninum: Coccidia differing in host range and transmission strategy.</title>
        <authorList>
            <person name="Reid A.J."/>
            <person name="Vermont S.J."/>
            <person name="Cotton J.A."/>
            <person name="Harris D."/>
            <person name="Hill-Cawthorne G.A."/>
            <person name="Konen-Waisman S."/>
            <person name="Latham S.M."/>
            <person name="Mourier T."/>
            <person name="Norton R."/>
            <person name="Quail M.A."/>
            <person name="Sanders M."/>
            <person name="Shanmugam D."/>
            <person name="Sohal A."/>
            <person name="Wasmuth J.D."/>
            <person name="Brunk B."/>
            <person name="Grigg M.E."/>
            <person name="Howard J.C."/>
            <person name="Parkinson J."/>
            <person name="Roos D.S."/>
            <person name="Trees A.J."/>
            <person name="Berriman M."/>
            <person name="Pain A."/>
            <person name="Wastling J.M."/>
        </authorList>
    </citation>
    <scope>NUCLEOTIDE SEQUENCE [LARGE SCALE GENOMIC DNA]</scope>
    <source>
        <strain evidence="5">Liverpool</strain>
    </source>
</reference>
<evidence type="ECO:0000313" key="5">
    <source>
        <dbReference type="Proteomes" id="UP000007494"/>
    </source>
</evidence>